<name>A0A845BHL0_9NEIS</name>
<dbReference type="InterPro" id="IPR004045">
    <property type="entry name" value="Glutathione_S-Trfase_N"/>
</dbReference>
<feature type="domain" description="GST N-terminal" evidence="1">
    <location>
        <begin position="2"/>
        <end position="82"/>
    </location>
</feature>
<dbReference type="Gene3D" id="1.20.1050.10">
    <property type="match status" value="1"/>
</dbReference>
<evidence type="ECO:0000313" key="3">
    <source>
        <dbReference type="Proteomes" id="UP000467214"/>
    </source>
</evidence>
<dbReference type="InterPro" id="IPR036282">
    <property type="entry name" value="Glutathione-S-Trfase_C_sf"/>
</dbReference>
<dbReference type="PANTHER" id="PTHR42673">
    <property type="entry name" value="MALEYLACETOACETATE ISOMERASE"/>
    <property type="match status" value="1"/>
</dbReference>
<protein>
    <submittedName>
        <fullName evidence="2">Glutathione S-transferase</fullName>
    </submittedName>
</protein>
<dbReference type="SFLD" id="SFLDS00019">
    <property type="entry name" value="Glutathione_Transferase_(cytos"/>
    <property type="match status" value="1"/>
</dbReference>
<dbReference type="Pfam" id="PF13410">
    <property type="entry name" value="GST_C_2"/>
    <property type="match status" value="1"/>
</dbReference>
<dbReference type="Proteomes" id="UP000467214">
    <property type="component" value="Unassembled WGS sequence"/>
</dbReference>
<evidence type="ECO:0000259" key="1">
    <source>
        <dbReference type="PROSITE" id="PS50404"/>
    </source>
</evidence>
<dbReference type="CDD" id="cd03043">
    <property type="entry name" value="GST_N_1"/>
    <property type="match status" value="1"/>
</dbReference>
<dbReference type="Gene3D" id="3.40.30.10">
    <property type="entry name" value="Glutaredoxin"/>
    <property type="match status" value="1"/>
</dbReference>
<dbReference type="GO" id="GO:0004364">
    <property type="term" value="F:glutathione transferase activity"/>
    <property type="evidence" value="ECO:0007669"/>
    <property type="project" value="TreeGrafter"/>
</dbReference>
<dbReference type="AlphaFoldDB" id="A0A845BHL0"/>
<dbReference type="SUPFAM" id="SSF52833">
    <property type="entry name" value="Thioredoxin-like"/>
    <property type="match status" value="1"/>
</dbReference>
<dbReference type="GO" id="GO:0016034">
    <property type="term" value="F:maleylacetoacetate isomerase activity"/>
    <property type="evidence" value="ECO:0007669"/>
    <property type="project" value="TreeGrafter"/>
</dbReference>
<evidence type="ECO:0000313" key="2">
    <source>
        <dbReference type="EMBL" id="MXR35622.1"/>
    </source>
</evidence>
<dbReference type="Pfam" id="PF13409">
    <property type="entry name" value="GST_N_2"/>
    <property type="match status" value="1"/>
</dbReference>
<dbReference type="CDD" id="cd03194">
    <property type="entry name" value="GST_C_3"/>
    <property type="match status" value="1"/>
</dbReference>
<gene>
    <name evidence="2" type="ORF">GQF02_01230</name>
</gene>
<dbReference type="RefSeq" id="WP_160794304.1">
    <property type="nucleotide sequence ID" value="NZ_WSSB01000001.1"/>
</dbReference>
<dbReference type="GO" id="GO:0006749">
    <property type="term" value="P:glutathione metabolic process"/>
    <property type="evidence" value="ECO:0007669"/>
    <property type="project" value="TreeGrafter"/>
</dbReference>
<dbReference type="PANTHER" id="PTHR42673:SF4">
    <property type="entry name" value="MALEYLACETOACETATE ISOMERASE"/>
    <property type="match status" value="1"/>
</dbReference>
<dbReference type="EMBL" id="WSSB01000001">
    <property type="protein sequence ID" value="MXR35622.1"/>
    <property type="molecule type" value="Genomic_DNA"/>
</dbReference>
<sequence>MFRLVIADKNFSSWSLRPWLVLKMLAEPFEEIPLRLYQPDTHARILKFSPSGKVPALLDHQLCIWDSLAICEYLAECFPAAGLWPREATDRATARAITAEMHSGFSALRQNLPLNVVAQYSGLSFDEATQADIQRISQIWQSLRHDHQDGGPFLFGGFTIADAMYAPVALRFASYGVSLPPLAQAYADHMLALPAMQQWVAEARAEQDGKDS</sequence>
<dbReference type="SFLD" id="SFLDG00358">
    <property type="entry name" value="Main_(cytGST)"/>
    <property type="match status" value="1"/>
</dbReference>
<dbReference type="InterPro" id="IPR036249">
    <property type="entry name" value="Thioredoxin-like_sf"/>
</dbReference>
<proteinExistence type="predicted"/>
<accession>A0A845BHL0</accession>
<dbReference type="GO" id="GO:0006559">
    <property type="term" value="P:L-phenylalanine catabolic process"/>
    <property type="evidence" value="ECO:0007669"/>
    <property type="project" value="TreeGrafter"/>
</dbReference>
<dbReference type="InterPro" id="IPR040079">
    <property type="entry name" value="Glutathione_S-Trfase"/>
</dbReference>
<reference evidence="2 3" key="1">
    <citation type="submission" date="2019-12" db="EMBL/GenBank/DDBJ databases">
        <title>Neisseriaceae gen. nov. sp. Genome sequencing and assembly.</title>
        <authorList>
            <person name="Liu Z."/>
            <person name="Li A."/>
        </authorList>
    </citation>
    <scope>NUCLEOTIDE SEQUENCE [LARGE SCALE GENOMIC DNA]</scope>
    <source>
        <strain evidence="2 3">B2N2-7</strain>
    </source>
</reference>
<dbReference type="PROSITE" id="PS50404">
    <property type="entry name" value="GST_NTER"/>
    <property type="match status" value="1"/>
</dbReference>
<keyword evidence="2" id="KW-0808">Transferase</keyword>
<keyword evidence="3" id="KW-1185">Reference proteome</keyword>
<organism evidence="2 3">
    <name type="scientific">Craterilacuibacter sinensis</name>
    <dbReference type="NCBI Taxonomy" id="2686017"/>
    <lineage>
        <taxon>Bacteria</taxon>
        <taxon>Pseudomonadati</taxon>
        <taxon>Pseudomonadota</taxon>
        <taxon>Betaproteobacteria</taxon>
        <taxon>Neisseriales</taxon>
        <taxon>Neisseriaceae</taxon>
        <taxon>Craterilacuibacter</taxon>
    </lineage>
</organism>
<dbReference type="SUPFAM" id="SSF47616">
    <property type="entry name" value="GST C-terminal domain-like"/>
    <property type="match status" value="1"/>
</dbReference>
<comment type="caution">
    <text evidence="2">The sequence shown here is derived from an EMBL/GenBank/DDBJ whole genome shotgun (WGS) entry which is preliminary data.</text>
</comment>